<keyword evidence="4" id="KW-1134">Transmembrane beta strand</keyword>
<keyword evidence="8" id="KW-0732">Signal</keyword>
<keyword evidence="7" id="KW-0998">Cell outer membrane</keyword>
<protein>
    <submittedName>
        <fullName evidence="9">TolC family protein</fullName>
    </submittedName>
</protein>
<evidence type="ECO:0000256" key="1">
    <source>
        <dbReference type="ARBA" id="ARBA00004442"/>
    </source>
</evidence>
<keyword evidence="3" id="KW-0813">Transport</keyword>
<dbReference type="PANTHER" id="PTHR30026:SF20">
    <property type="entry name" value="OUTER MEMBRANE PROTEIN TOLC"/>
    <property type="match status" value="1"/>
</dbReference>
<proteinExistence type="inferred from homology"/>
<dbReference type="PANTHER" id="PTHR30026">
    <property type="entry name" value="OUTER MEMBRANE PROTEIN TOLC"/>
    <property type="match status" value="1"/>
</dbReference>
<reference evidence="9" key="1">
    <citation type="submission" date="2023-05" db="EMBL/GenBank/DDBJ databases">
        <authorList>
            <person name="Zhang X."/>
        </authorList>
    </citation>
    <scope>NUCLEOTIDE SEQUENCE</scope>
    <source>
        <strain evidence="9">BD1B2-1</strain>
    </source>
</reference>
<gene>
    <name evidence="9" type="ORF">QNI22_06190</name>
</gene>
<evidence type="ECO:0000256" key="5">
    <source>
        <dbReference type="ARBA" id="ARBA00022692"/>
    </source>
</evidence>
<accession>A0AAE3QZB1</accession>
<name>A0AAE3QZB1_9BACT</name>
<comment type="subcellular location">
    <subcellularLocation>
        <location evidence="1">Cell outer membrane</location>
    </subcellularLocation>
</comment>
<keyword evidence="6" id="KW-0472">Membrane</keyword>
<dbReference type="RefSeq" id="WP_314509745.1">
    <property type="nucleotide sequence ID" value="NZ_JASJOU010000001.1"/>
</dbReference>
<evidence type="ECO:0000256" key="4">
    <source>
        <dbReference type="ARBA" id="ARBA00022452"/>
    </source>
</evidence>
<keyword evidence="5" id="KW-0812">Transmembrane</keyword>
<evidence type="ECO:0000256" key="6">
    <source>
        <dbReference type="ARBA" id="ARBA00023136"/>
    </source>
</evidence>
<dbReference type="Proteomes" id="UP001232063">
    <property type="component" value="Unassembled WGS sequence"/>
</dbReference>
<dbReference type="InterPro" id="IPR003423">
    <property type="entry name" value="OMP_efflux"/>
</dbReference>
<feature type="chain" id="PRO_5042046417" evidence="8">
    <location>
        <begin position="32"/>
        <end position="483"/>
    </location>
</feature>
<dbReference type="GO" id="GO:0015288">
    <property type="term" value="F:porin activity"/>
    <property type="evidence" value="ECO:0007669"/>
    <property type="project" value="TreeGrafter"/>
</dbReference>
<dbReference type="GO" id="GO:0009279">
    <property type="term" value="C:cell outer membrane"/>
    <property type="evidence" value="ECO:0007669"/>
    <property type="project" value="UniProtKB-SubCell"/>
</dbReference>
<dbReference type="Gene3D" id="1.20.1600.10">
    <property type="entry name" value="Outer membrane efflux proteins (OEP)"/>
    <property type="match status" value="1"/>
</dbReference>
<evidence type="ECO:0000256" key="7">
    <source>
        <dbReference type="ARBA" id="ARBA00023237"/>
    </source>
</evidence>
<feature type="signal peptide" evidence="8">
    <location>
        <begin position="1"/>
        <end position="31"/>
    </location>
</feature>
<dbReference type="AlphaFoldDB" id="A0AAE3QZB1"/>
<dbReference type="Pfam" id="PF02321">
    <property type="entry name" value="OEP"/>
    <property type="match status" value="2"/>
</dbReference>
<evidence type="ECO:0000256" key="2">
    <source>
        <dbReference type="ARBA" id="ARBA00007613"/>
    </source>
</evidence>
<dbReference type="GO" id="GO:0015562">
    <property type="term" value="F:efflux transmembrane transporter activity"/>
    <property type="evidence" value="ECO:0007669"/>
    <property type="project" value="InterPro"/>
</dbReference>
<evidence type="ECO:0000256" key="8">
    <source>
        <dbReference type="SAM" id="SignalP"/>
    </source>
</evidence>
<sequence>MNSTFKKRFFHAAGCRLLILIGLITSQPIWAQIADSSASFSIKDCIEYAAQKNSKLKISRYDEEIAQQQVRQIRGRGLPQANINGTFEDRLKVPLLVIPGAGSLLGGDTTGTGSGSNNGNNADGKGIPLGYQFNTTLTGEVTQMIFDPSFWVGLKAAKYSGELYLQNTQQASEQVAYSVADAYYQVIVAQKQLQLLHSNLTNTQATLSSTELQFKNGVAKQVDVNRLRVNASNLESQIRQAELTLLQSLNSLKFQMGMPLNQQITLSDTTLTFNESDALSSDAPENYIENRIDYRILQTNLALQELDRRNISTGYFPTLTAFANYGYTGQGPNLGLFKTAGNGWVDYTTASIGLRLRIPIFDGLQRSAQVQQSRIKARQIEENITLTRQNINLEVANALTQYRNTVQRIESEQKNVELAQEVYQVTQLEFREGVGTSTDVVNAETSLRQAQNTYITTLLDLYRARLNLERSKGNLLTYLNSAK</sequence>
<dbReference type="GO" id="GO:1990281">
    <property type="term" value="C:efflux pump complex"/>
    <property type="evidence" value="ECO:0007669"/>
    <property type="project" value="TreeGrafter"/>
</dbReference>
<keyword evidence="10" id="KW-1185">Reference proteome</keyword>
<evidence type="ECO:0000256" key="3">
    <source>
        <dbReference type="ARBA" id="ARBA00022448"/>
    </source>
</evidence>
<dbReference type="SUPFAM" id="SSF56954">
    <property type="entry name" value="Outer membrane efflux proteins (OEP)"/>
    <property type="match status" value="1"/>
</dbReference>
<dbReference type="EMBL" id="JASJOU010000001">
    <property type="protein sequence ID" value="MDJ1500225.1"/>
    <property type="molecule type" value="Genomic_DNA"/>
</dbReference>
<dbReference type="InterPro" id="IPR051906">
    <property type="entry name" value="TolC-like"/>
</dbReference>
<organism evidence="9 10">
    <name type="scientific">Xanthocytophaga agilis</name>
    <dbReference type="NCBI Taxonomy" id="3048010"/>
    <lineage>
        <taxon>Bacteria</taxon>
        <taxon>Pseudomonadati</taxon>
        <taxon>Bacteroidota</taxon>
        <taxon>Cytophagia</taxon>
        <taxon>Cytophagales</taxon>
        <taxon>Rhodocytophagaceae</taxon>
        <taxon>Xanthocytophaga</taxon>
    </lineage>
</organism>
<evidence type="ECO:0000313" key="10">
    <source>
        <dbReference type="Proteomes" id="UP001232063"/>
    </source>
</evidence>
<comment type="similarity">
    <text evidence="2">Belongs to the outer membrane factor (OMF) (TC 1.B.17) family.</text>
</comment>
<evidence type="ECO:0000313" key="9">
    <source>
        <dbReference type="EMBL" id="MDJ1500225.1"/>
    </source>
</evidence>
<comment type="caution">
    <text evidence="9">The sequence shown here is derived from an EMBL/GenBank/DDBJ whole genome shotgun (WGS) entry which is preliminary data.</text>
</comment>